<evidence type="ECO:0000313" key="2">
    <source>
        <dbReference type="EMBL" id="KAH3753055.1"/>
    </source>
</evidence>
<keyword evidence="3" id="KW-1185">Reference proteome</keyword>
<dbReference type="Proteomes" id="UP000828390">
    <property type="component" value="Unassembled WGS sequence"/>
</dbReference>
<dbReference type="EMBL" id="JAIWYP010000010">
    <property type="protein sequence ID" value="KAH3753055.1"/>
    <property type="molecule type" value="Genomic_DNA"/>
</dbReference>
<evidence type="ECO:0000313" key="3">
    <source>
        <dbReference type="Proteomes" id="UP000828390"/>
    </source>
</evidence>
<reference evidence="1" key="1">
    <citation type="journal article" date="2019" name="bioRxiv">
        <title>The Genome of the Zebra Mussel, Dreissena polymorpha: A Resource for Invasive Species Research.</title>
        <authorList>
            <person name="McCartney M.A."/>
            <person name="Auch B."/>
            <person name="Kono T."/>
            <person name="Mallez S."/>
            <person name="Zhang Y."/>
            <person name="Obille A."/>
            <person name="Becker A."/>
            <person name="Abrahante J.E."/>
            <person name="Garbe J."/>
            <person name="Badalamenti J.P."/>
            <person name="Herman A."/>
            <person name="Mangelson H."/>
            <person name="Liachko I."/>
            <person name="Sullivan S."/>
            <person name="Sone E.D."/>
            <person name="Koren S."/>
            <person name="Silverstein K.A.T."/>
            <person name="Beckman K.B."/>
            <person name="Gohl D.M."/>
        </authorList>
    </citation>
    <scope>NUCLEOTIDE SEQUENCE</scope>
    <source>
        <strain evidence="1">Duluth1</strain>
        <tissue evidence="1">Whole animal</tissue>
    </source>
</reference>
<protein>
    <submittedName>
        <fullName evidence="1">Uncharacterized protein</fullName>
    </submittedName>
</protein>
<proteinExistence type="predicted"/>
<organism evidence="1 3">
    <name type="scientific">Dreissena polymorpha</name>
    <name type="common">Zebra mussel</name>
    <name type="synonym">Mytilus polymorpha</name>
    <dbReference type="NCBI Taxonomy" id="45954"/>
    <lineage>
        <taxon>Eukaryota</taxon>
        <taxon>Metazoa</taxon>
        <taxon>Spiralia</taxon>
        <taxon>Lophotrochozoa</taxon>
        <taxon>Mollusca</taxon>
        <taxon>Bivalvia</taxon>
        <taxon>Autobranchia</taxon>
        <taxon>Heteroconchia</taxon>
        <taxon>Euheterodonta</taxon>
        <taxon>Imparidentia</taxon>
        <taxon>Neoheterodontei</taxon>
        <taxon>Myida</taxon>
        <taxon>Dreissenoidea</taxon>
        <taxon>Dreissenidae</taxon>
        <taxon>Dreissena</taxon>
    </lineage>
</organism>
<dbReference type="EMBL" id="JAIWYP010000010">
    <property type="protein sequence ID" value="KAH3748572.1"/>
    <property type="molecule type" value="Genomic_DNA"/>
</dbReference>
<reference evidence="1" key="2">
    <citation type="submission" date="2020-11" db="EMBL/GenBank/DDBJ databases">
        <authorList>
            <person name="McCartney M.A."/>
            <person name="Auch B."/>
            <person name="Kono T."/>
            <person name="Mallez S."/>
            <person name="Becker A."/>
            <person name="Gohl D.M."/>
            <person name="Silverstein K.A.T."/>
            <person name="Koren S."/>
            <person name="Bechman K.B."/>
            <person name="Herman A."/>
            <person name="Abrahante J.E."/>
            <person name="Garbe J."/>
        </authorList>
    </citation>
    <scope>NUCLEOTIDE SEQUENCE</scope>
    <source>
        <strain evidence="1">Duluth1</strain>
        <tissue evidence="1">Whole animal</tissue>
    </source>
</reference>
<dbReference type="AlphaFoldDB" id="A0A9D4I6Q0"/>
<name>A0A9D4I6Q0_DREPO</name>
<gene>
    <name evidence="1" type="ORF">DPMN_183018</name>
    <name evidence="2" type="ORF">DPMN_187685</name>
</gene>
<sequence length="90" mass="10038">MEMSLTVNYLTNFVMIGKLLSVMKKSGPDCRILVMSGFTEEVAIDLKNKNYSGSPSEFDSTRLTVRTKLYQQMQTGAMSRRFAGSNGTIN</sequence>
<comment type="caution">
    <text evidence="1">The sequence shown here is derived from an EMBL/GenBank/DDBJ whole genome shotgun (WGS) entry which is preliminary data.</text>
</comment>
<accession>A0A9D4I6Q0</accession>
<evidence type="ECO:0000313" key="1">
    <source>
        <dbReference type="EMBL" id="KAH3748572.1"/>
    </source>
</evidence>